<comment type="caution">
    <text evidence="1">The sequence shown here is derived from an EMBL/GenBank/DDBJ whole genome shotgun (WGS) entry which is preliminary data.</text>
</comment>
<accession>A0AAV4QDH6</accession>
<sequence length="104" mass="12036">MRILLVLRSSLQCAIKEADLLHKYVLRRMLLGGYPSNLVAPSPRKFIAMFRVVVLSSSPLIKFIFRHAVFISNSGVFRRLVQWRNICHLLFDPSKCHKNKGRTL</sequence>
<reference evidence="1 2" key="1">
    <citation type="submission" date="2021-06" db="EMBL/GenBank/DDBJ databases">
        <title>Caerostris extrusa draft genome.</title>
        <authorList>
            <person name="Kono N."/>
            <person name="Arakawa K."/>
        </authorList>
    </citation>
    <scope>NUCLEOTIDE SEQUENCE [LARGE SCALE GENOMIC DNA]</scope>
</reference>
<keyword evidence="2" id="KW-1185">Reference proteome</keyword>
<protein>
    <submittedName>
        <fullName evidence="1">Uncharacterized protein</fullName>
    </submittedName>
</protein>
<gene>
    <name evidence="1" type="ORF">CEXT_211471</name>
</gene>
<name>A0AAV4QDH6_CAEEX</name>
<dbReference type="Proteomes" id="UP001054945">
    <property type="component" value="Unassembled WGS sequence"/>
</dbReference>
<proteinExistence type="predicted"/>
<dbReference type="EMBL" id="BPLR01005944">
    <property type="protein sequence ID" value="GIY06287.1"/>
    <property type="molecule type" value="Genomic_DNA"/>
</dbReference>
<organism evidence="1 2">
    <name type="scientific">Caerostris extrusa</name>
    <name type="common">Bark spider</name>
    <name type="synonym">Caerostris bankana</name>
    <dbReference type="NCBI Taxonomy" id="172846"/>
    <lineage>
        <taxon>Eukaryota</taxon>
        <taxon>Metazoa</taxon>
        <taxon>Ecdysozoa</taxon>
        <taxon>Arthropoda</taxon>
        <taxon>Chelicerata</taxon>
        <taxon>Arachnida</taxon>
        <taxon>Araneae</taxon>
        <taxon>Araneomorphae</taxon>
        <taxon>Entelegynae</taxon>
        <taxon>Araneoidea</taxon>
        <taxon>Araneidae</taxon>
        <taxon>Caerostris</taxon>
    </lineage>
</organism>
<dbReference type="AlphaFoldDB" id="A0AAV4QDH6"/>
<evidence type="ECO:0000313" key="2">
    <source>
        <dbReference type="Proteomes" id="UP001054945"/>
    </source>
</evidence>
<evidence type="ECO:0000313" key="1">
    <source>
        <dbReference type="EMBL" id="GIY06287.1"/>
    </source>
</evidence>